<dbReference type="Proteomes" id="UP001140510">
    <property type="component" value="Unassembled WGS sequence"/>
</dbReference>
<name>A0A9W9D0N5_9PLEO</name>
<keyword evidence="2" id="KW-1185">Reference proteome</keyword>
<comment type="caution">
    <text evidence="1">The sequence shown here is derived from an EMBL/GenBank/DDBJ whole genome shotgun (WGS) entry which is preliminary data.</text>
</comment>
<evidence type="ECO:0000313" key="2">
    <source>
        <dbReference type="Proteomes" id="UP001140510"/>
    </source>
</evidence>
<dbReference type="AlphaFoldDB" id="A0A9W9D0N5"/>
<dbReference type="PANTHER" id="PTHR35040:SF9">
    <property type="entry name" value="4-LIKE CELL SURFACE PROTEIN, PUTATIVE (AFU_ORTHOLOGUE AFUA_4G14080)-RELATED"/>
    <property type="match status" value="1"/>
</dbReference>
<accession>A0A9W9D0N5</accession>
<dbReference type="InterPro" id="IPR021986">
    <property type="entry name" value="Spherulin4"/>
</dbReference>
<dbReference type="Pfam" id="PF12138">
    <property type="entry name" value="Spherulin4"/>
    <property type="match status" value="1"/>
</dbReference>
<dbReference type="PANTHER" id="PTHR35040">
    <property type="match status" value="1"/>
</dbReference>
<gene>
    <name evidence="1" type="ORF">N0V91_011036</name>
</gene>
<evidence type="ECO:0000313" key="1">
    <source>
        <dbReference type="EMBL" id="KAJ4395155.1"/>
    </source>
</evidence>
<organism evidence="1 2">
    <name type="scientific">Didymella pomorum</name>
    <dbReference type="NCBI Taxonomy" id="749634"/>
    <lineage>
        <taxon>Eukaryota</taxon>
        <taxon>Fungi</taxon>
        <taxon>Dikarya</taxon>
        <taxon>Ascomycota</taxon>
        <taxon>Pezizomycotina</taxon>
        <taxon>Dothideomycetes</taxon>
        <taxon>Pleosporomycetidae</taxon>
        <taxon>Pleosporales</taxon>
        <taxon>Pleosporineae</taxon>
        <taxon>Didymellaceae</taxon>
        <taxon>Didymella</taxon>
    </lineage>
</organism>
<reference evidence="1" key="1">
    <citation type="submission" date="2022-10" db="EMBL/GenBank/DDBJ databases">
        <title>Tapping the CABI collections for fungal endophytes: first genome assemblies for Collariella, Neodidymelliopsis, Ascochyta clinopodiicola, Didymella pomorum, Didymosphaeria variabile, Neocosmospora piperis and Neocucurbitaria cava.</title>
        <authorList>
            <person name="Hill R."/>
        </authorList>
    </citation>
    <scope>NUCLEOTIDE SEQUENCE</scope>
    <source>
        <strain evidence="1">IMI 355091</strain>
    </source>
</reference>
<protein>
    <submittedName>
        <fullName evidence="1">Uncharacterized protein</fullName>
    </submittedName>
</protein>
<proteinExistence type="predicted"/>
<dbReference type="OrthoDB" id="5342184at2759"/>
<dbReference type="EMBL" id="JAPEVA010000173">
    <property type="protein sequence ID" value="KAJ4395155.1"/>
    <property type="molecule type" value="Genomic_DNA"/>
</dbReference>
<sequence length="142" mass="16559">MDGIFFDESPHQYTQEAVDFMLSASRVVKDAQGFQRSKMVIRNPGVVPDSRFADPNTDVNVVFEQSYDEYKLKEPELLALDDDRLHRSYMVHSLPTMDRVEMRGFVDVLSRRAEYLFVTNNAERYYEQFGVDWSDFIGAIAR</sequence>